<dbReference type="NCBIfam" id="TIGR02937">
    <property type="entry name" value="sigma70-ECF"/>
    <property type="match status" value="1"/>
</dbReference>
<dbReference type="GO" id="GO:0006352">
    <property type="term" value="P:DNA-templated transcription initiation"/>
    <property type="evidence" value="ECO:0007669"/>
    <property type="project" value="InterPro"/>
</dbReference>
<name>A0A5N1J9K2_9BACT</name>
<keyword evidence="3" id="KW-0731">Sigma factor</keyword>
<dbReference type="SUPFAM" id="SSF88946">
    <property type="entry name" value="Sigma2 domain of RNA polymerase sigma factors"/>
    <property type="match status" value="1"/>
</dbReference>
<dbReference type="Proteomes" id="UP000326344">
    <property type="component" value="Unassembled WGS sequence"/>
</dbReference>
<accession>A0A5N1J9K2</accession>
<evidence type="ECO:0000256" key="3">
    <source>
        <dbReference type="ARBA" id="ARBA00023082"/>
    </source>
</evidence>
<dbReference type="EMBL" id="VTWS01000006">
    <property type="protein sequence ID" value="KAA9349108.1"/>
    <property type="molecule type" value="Genomic_DNA"/>
</dbReference>
<dbReference type="Pfam" id="PF08281">
    <property type="entry name" value="Sigma70_r4_2"/>
    <property type="match status" value="1"/>
</dbReference>
<evidence type="ECO:0000259" key="6">
    <source>
        <dbReference type="Pfam" id="PF08281"/>
    </source>
</evidence>
<dbReference type="InterPro" id="IPR013325">
    <property type="entry name" value="RNA_pol_sigma_r2"/>
</dbReference>
<feature type="domain" description="RNA polymerase sigma-70 region 2" evidence="5">
    <location>
        <begin position="31"/>
        <end position="98"/>
    </location>
</feature>
<dbReference type="InterPro" id="IPR039425">
    <property type="entry name" value="RNA_pol_sigma-70-like"/>
</dbReference>
<dbReference type="InterPro" id="IPR014284">
    <property type="entry name" value="RNA_pol_sigma-70_dom"/>
</dbReference>
<dbReference type="PANTHER" id="PTHR43133:SF46">
    <property type="entry name" value="RNA POLYMERASE SIGMA-70 FACTOR ECF SUBFAMILY"/>
    <property type="match status" value="1"/>
</dbReference>
<dbReference type="CDD" id="cd06171">
    <property type="entry name" value="Sigma70_r4"/>
    <property type="match status" value="1"/>
</dbReference>
<dbReference type="InterPro" id="IPR007627">
    <property type="entry name" value="RNA_pol_sigma70_r2"/>
</dbReference>
<proteinExistence type="inferred from homology"/>
<reference evidence="7 8" key="1">
    <citation type="submission" date="2019-09" db="EMBL/GenBank/DDBJ databases">
        <title>Genome Sequence of Larkinella sp MA1.</title>
        <authorList>
            <person name="Srinivasan S."/>
        </authorList>
    </citation>
    <scope>NUCLEOTIDE SEQUENCE [LARGE SCALE GENOMIC DNA]</scope>
    <source>
        <strain evidence="7 8">MA1</strain>
    </source>
</reference>
<dbReference type="SUPFAM" id="SSF88659">
    <property type="entry name" value="Sigma3 and sigma4 domains of RNA polymerase sigma factors"/>
    <property type="match status" value="1"/>
</dbReference>
<dbReference type="InterPro" id="IPR036388">
    <property type="entry name" value="WH-like_DNA-bd_sf"/>
</dbReference>
<evidence type="ECO:0000313" key="7">
    <source>
        <dbReference type="EMBL" id="KAA9349108.1"/>
    </source>
</evidence>
<gene>
    <name evidence="7" type="ORF">F0P93_22170</name>
</gene>
<dbReference type="Gene3D" id="1.10.1740.10">
    <property type="match status" value="1"/>
</dbReference>
<dbReference type="Pfam" id="PF04542">
    <property type="entry name" value="Sigma70_r2"/>
    <property type="match status" value="1"/>
</dbReference>
<sequence length="201" mass="23266">MNILNKNPVVLDELDLWQQLKYGNSGAFEKLMEIYGRPLFAYGLKYSHDSALVKACIQALFLDLWQKRDTLNDTVVVKAYLLASLRRQIHRALENKRWQSGTPLDCVDHFSVEFSVQESLVEDETARNVVYRLKSLIGQLPKRQQEVVYLKFFQELNRDHISEVMSIAPQSVSNLLQAAIKQLKTRWKAEFFVVSLVHLLG</sequence>
<keyword evidence="8" id="KW-1185">Reference proteome</keyword>
<protein>
    <submittedName>
        <fullName evidence="7">Sigma-70 family RNA polymerase sigma factor</fullName>
    </submittedName>
</protein>
<dbReference type="InterPro" id="IPR013249">
    <property type="entry name" value="RNA_pol_sigma70_r4_t2"/>
</dbReference>
<dbReference type="GO" id="GO:0016987">
    <property type="term" value="F:sigma factor activity"/>
    <property type="evidence" value="ECO:0007669"/>
    <property type="project" value="UniProtKB-KW"/>
</dbReference>
<dbReference type="Gene3D" id="1.10.10.10">
    <property type="entry name" value="Winged helix-like DNA-binding domain superfamily/Winged helix DNA-binding domain"/>
    <property type="match status" value="1"/>
</dbReference>
<comment type="caution">
    <text evidence="7">The sequence shown here is derived from an EMBL/GenBank/DDBJ whole genome shotgun (WGS) entry which is preliminary data.</text>
</comment>
<feature type="domain" description="RNA polymerase sigma factor 70 region 4 type 2" evidence="6">
    <location>
        <begin position="133"/>
        <end position="183"/>
    </location>
</feature>
<keyword evidence="4" id="KW-0804">Transcription</keyword>
<organism evidence="7 8">
    <name type="scientific">Larkinella humicola</name>
    <dbReference type="NCBI Taxonomy" id="2607654"/>
    <lineage>
        <taxon>Bacteria</taxon>
        <taxon>Pseudomonadati</taxon>
        <taxon>Bacteroidota</taxon>
        <taxon>Cytophagia</taxon>
        <taxon>Cytophagales</taxon>
        <taxon>Spirosomataceae</taxon>
        <taxon>Larkinella</taxon>
    </lineage>
</organism>
<dbReference type="GO" id="GO:0003677">
    <property type="term" value="F:DNA binding"/>
    <property type="evidence" value="ECO:0007669"/>
    <property type="project" value="InterPro"/>
</dbReference>
<evidence type="ECO:0000256" key="4">
    <source>
        <dbReference type="ARBA" id="ARBA00023163"/>
    </source>
</evidence>
<dbReference type="InterPro" id="IPR013324">
    <property type="entry name" value="RNA_pol_sigma_r3/r4-like"/>
</dbReference>
<evidence type="ECO:0000259" key="5">
    <source>
        <dbReference type="Pfam" id="PF04542"/>
    </source>
</evidence>
<dbReference type="PANTHER" id="PTHR43133">
    <property type="entry name" value="RNA POLYMERASE ECF-TYPE SIGMA FACTO"/>
    <property type="match status" value="1"/>
</dbReference>
<keyword evidence="2" id="KW-0805">Transcription regulation</keyword>
<evidence type="ECO:0000256" key="1">
    <source>
        <dbReference type="ARBA" id="ARBA00010641"/>
    </source>
</evidence>
<dbReference type="AlphaFoldDB" id="A0A5N1J9K2"/>
<comment type="similarity">
    <text evidence="1">Belongs to the sigma-70 factor family. ECF subfamily.</text>
</comment>
<dbReference type="RefSeq" id="WP_150879929.1">
    <property type="nucleotide sequence ID" value="NZ_VTWS01000006.1"/>
</dbReference>
<evidence type="ECO:0000256" key="2">
    <source>
        <dbReference type="ARBA" id="ARBA00023015"/>
    </source>
</evidence>
<evidence type="ECO:0000313" key="8">
    <source>
        <dbReference type="Proteomes" id="UP000326344"/>
    </source>
</evidence>